<dbReference type="InterPro" id="IPR000524">
    <property type="entry name" value="Tscrpt_reg_HTH_GntR"/>
</dbReference>
<dbReference type="RefSeq" id="WP_132013383.1">
    <property type="nucleotide sequence ID" value="NZ_SLUN01000005.1"/>
</dbReference>
<evidence type="ECO:0000313" key="5">
    <source>
        <dbReference type="EMBL" id="TCL73227.1"/>
    </source>
</evidence>
<evidence type="ECO:0000256" key="2">
    <source>
        <dbReference type="ARBA" id="ARBA00023125"/>
    </source>
</evidence>
<dbReference type="CDD" id="cd07377">
    <property type="entry name" value="WHTH_GntR"/>
    <property type="match status" value="1"/>
</dbReference>
<proteinExistence type="predicted"/>
<dbReference type="SMART" id="SM00345">
    <property type="entry name" value="HTH_GNTR"/>
    <property type="match status" value="1"/>
</dbReference>
<dbReference type="InterPro" id="IPR011711">
    <property type="entry name" value="GntR_C"/>
</dbReference>
<dbReference type="SUPFAM" id="SSF46785">
    <property type="entry name" value="Winged helix' DNA-binding domain"/>
    <property type="match status" value="1"/>
</dbReference>
<dbReference type="InterPro" id="IPR036390">
    <property type="entry name" value="WH_DNA-bd_sf"/>
</dbReference>
<dbReference type="PRINTS" id="PR00035">
    <property type="entry name" value="HTHGNTR"/>
</dbReference>
<evidence type="ECO:0000259" key="4">
    <source>
        <dbReference type="PROSITE" id="PS50949"/>
    </source>
</evidence>
<dbReference type="PROSITE" id="PS50949">
    <property type="entry name" value="HTH_GNTR"/>
    <property type="match status" value="1"/>
</dbReference>
<dbReference type="AlphaFoldDB" id="A0A4V2QFT9"/>
<dbReference type="PANTHER" id="PTHR43537:SF5">
    <property type="entry name" value="UXU OPERON TRANSCRIPTIONAL REGULATOR"/>
    <property type="match status" value="1"/>
</dbReference>
<gene>
    <name evidence="5" type="ORF">EDC14_100589</name>
</gene>
<reference evidence="5 6" key="1">
    <citation type="submission" date="2019-03" db="EMBL/GenBank/DDBJ databases">
        <title>Genomic Encyclopedia of Type Strains, Phase IV (KMG-IV): sequencing the most valuable type-strain genomes for metagenomic binning, comparative biology and taxonomic classification.</title>
        <authorList>
            <person name="Goeker M."/>
        </authorList>
    </citation>
    <scope>NUCLEOTIDE SEQUENCE [LARGE SCALE GENOMIC DNA]</scope>
    <source>
        <strain evidence="5 6">LX-B</strain>
    </source>
</reference>
<keyword evidence="2" id="KW-0238">DNA-binding</keyword>
<dbReference type="Pfam" id="PF07729">
    <property type="entry name" value="FCD"/>
    <property type="match status" value="1"/>
</dbReference>
<dbReference type="Gene3D" id="1.10.10.10">
    <property type="entry name" value="Winged helix-like DNA-binding domain superfamily/Winged helix DNA-binding domain"/>
    <property type="match status" value="1"/>
</dbReference>
<dbReference type="OrthoDB" id="9799482at2"/>
<dbReference type="GO" id="GO:0003700">
    <property type="term" value="F:DNA-binding transcription factor activity"/>
    <property type="evidence" value="ECO:0007669"/>
    <property type="project" value="InterPro"/>
</dbReference>
<accession>A0A4V2QFT9</accession>
<name>A0A4V2QFT9_HYDET</name>
<dbReference type="Proteomes" id="UP000295008">
    <property type="component" value="Unassembled WGS sequence"/>
</dbReference>
<comment type="caution">
    <text evidence="5">The sequence shown here is derived from an EMBL/GenBank/DDBJ whole genome shotgun (WGS) entry which is preliminary data.</text>
</comment>
<dbReference type="EMBL" id="SLUN01000005">
    <property type="protein sequence ID" value="TCL73227.1"/>
    <property type="molecule type" value="Genomic_DNA"/>
</dbReference>
<evidence type="ECO:0000256" key="3">
    <source>
        <dbReference type="ARBA" id="ARBA00023163"/>
    </source>
</evidence>
<keyword evidence="5" id="KW-0670">Pyruvate</keyword>
<dbReference type="PANTHER" id="PTHR43537">
    <property type="entry name" value="TRANSCRIPTIONAL REGULATOR, GNTR FAMILY"/>
    <property type="match status" value="1"/>
</dbReference>
<dbReference type="InterPro" id="IPR036388">
    <property type="entry name" value="WH-like_DNA-bd_sf"/>
</dbReference>
<evidence type="ECO:0000256" key="1">
    <source>
        <dbReference type="ARBA" id="ARBA00023015"/>
    </source>
</evidence>
<dbReference type="InterPro" id="IPR008920">
    <property type="entry name" value="TF_FadR/GntR_C"/>
</dbReference>
<sequence>MFQPIHSSTVVQQIIEKITQSLIRGELKPGDRLPPEPELAVQLGVSRTSLREALKTLGGLGVLVAKKRGGTFIATAASQAMFDPLIFNLIIEKGSKDELFELRVLLEVDAVELAMNKATPADFALLDGDLKRFEESLPGGDLELLAELDLRFHLRILEMSKNQSFIRISNVVMQLFASPIEKTIKQIGPEQVLINHRALFQAMRDKDLLRAKEHIIRSFESSRQFM</sequence>
<keyword evidence="6" id="KW-1185">Reference proteome</keyword>
<organism evidence="5 6">
    <name type="scientific">Hydrogenispora ethanolica</name>
    <dbReference type="NCBI Taxonomy" id="1082276"/>
    <lineage>
        <taxon>Bacteria</taxon>
        <taxon>Bacillati</taxon>
        <taxon>Bacillota</taxon>
        <taxon>Hydrogenispora</taxon>
    </lineage>
</organism>
<dbReference type="Gene3D" id="1.20.120.530">
    <property type="entry name" value="GntR ligand-binding domain-like"/>
    <property type="match status" value="1"/>
</dbReference>
<keyword evidence="3" id="KW-0804">Transcription</keyword>
<protein>
    <submittedName>
        <fullName evidence="5">GntR family transcriptional repressor for pyruvate dehydrogenase complex</fullName>
    </submittedName>
</protein>
<dbReference type="Pfam" id="PF00392">
    <property type="entry name" value="GntR"/>
    <property type="match status" value="1"/>
</dbReference>
<keyword evidence="1" id="KW-0805">Transcription regulation</keyword>
<feature type="domain" description="HTH gntR-type" evidence="4">
    <location>
        <begin position="8"/>
        <end position="76"/>
    </location>
</feature>
<dbReference type="GO" id="GO:0003677">
    <property type="term" value="F:DNA binding"/>
    <property type="evidence" value="ECO:0007669"/>
    <property type="project" value="UniProtKB-KW"/>
</dbReference>
<evidence type="ECO:0000313" key="6">
    <source>
        <dbReference type="Proteomes" id="UP000295008"/>
    </source>
</evidence>
<dbReference type="SMART" id="SM00895">
    <property type="entry name" value="FCD"/>
    <property type="match status" value="1"/>
</dbReference>
<dbReference type="SUPFAM" id="SSF48008">
    <property type="entry name" value="GntR ligand-binding domain-like"/>
    <property type="match status" value="1"/>
</dbReference>